<comment type="similarity">
    <text evidence="2">Belongs to the inositol monophosphatase superfamily.</text>
</comment>
<evidence type="ECO:0000256" key="4">
    <source>
        <dbReference type="ARBA" id="ARBA00022801"/>
    </source>
</evidence>
<comment type="cofactor">
    <cofactor evidence="1 6">
        <name>Mg(2+)</name>
        <dbReference type="ChEBI" id="CHEBI:18420"/>
    </cofactor>
</comment>
<dbReference type="AlphaFoldDB" id="A0A9P4II45"/>
<feature type="binding site" evidence="6">
    <location>
        <position position="298"/>
    </location>
    <ligand>
        <name>Mg(2+)</name>
        <dbReference type="ChEBI" id="CHEBI:18420"/>
        <label>1</label>
        <note>catalytic</note>
    </ligand>
</feature>
<feature type="binding site" evidence="6">
    <location>
        <position position="137"/>
    </location>
    <ligand>
        <name>Mg(2+)</name>
        <dbReference type="ChEBI" id="CHEBI:18420"/>
        <label>1</label>
        <note>catalytic</note>
    </ligand>
</feature>
<comment type="caution">
    <text evidence="7">The sequence shown here is derived from an EMBL/GenBank/DDBJ whole genome shotgun (WGS) entry which is preliminary data.</text>
</comment>
<feature type="binding site" evidence="6">
    <location>
        <position position="69"/>
    </location>
    <ligand>
        <name>Mg(2+)</name>
        <dbReference type="ChEBI" id="CHEBI:18420"/>
        <label>1</label>
        <note>catalytic</note>
    </ligand>
</feature>
<dbReference type="CDD" id="cd01517">
    <property type="entry name" value="PAP_phosphatase"/>
    <property type="match status" value="1"/>
</dbReference>
<dbReference type="GO" id="GO:0000103">
    <property type="term" value="P:sulfate assimilation"/>
    <property type="evidence" value="ECO:0007669"/>
    <property type="project" value="TreeGrafter"/>
</dbReference>
<accession>A0A9P4II45</accession>
<evidence type="ECO:0000313" key="8">
    <source>
        <dbReference type="Proteomes" id="UP000799772"/>
    </source>
</evidence>
<evidence type="ECO:0000256" key="6">
    <source>
        <dbReference type="PIRSR" id="PIRSR600760-2"/>
    </source>
</evidence>
<dbReference type="EMBL" id="ML978125">
    <property type="protein sequence ID" value="KAF2099705.1"/>
    <property type="molecule type" value="Genomic_DNA"/>
</dbReference>
<dbReference type="GO" id="GO:0008441">
    <property type="term" value="F:3'(2'),5'-bisphosphate nucleotidase activity"/>
    <property type="evidence" value="ECO:0007669"/>
    <property type="project" value="TreeGrafter"/>
</dbReference>
<proteinExistence type="inferred from homology"/>
<dbReference type="InterPro" id="IPR000760">
    <property type="entry name" value="Inositol_monophosphatase-like"/>
</dbReference>
<dbReference type="InterPro" id="IPR051090">
    <property type="entry name" value="Inositol_monoP_superfamily"/>
</dbReference>
<reference evidence="7" key="1">
    <citation type="journal article" date="2020" name="Stud. Mycol.">
        <title>101 Dothideomycetes genomes: a test case for predicting lifestyles and emergence of pathogens.</title>
        <authorList>
            <person name="Haridas S."/>
            <person name="Albert R."/>
            <person name="Binder M."/>
            <person name="Bloem J."/>
            <person name="Labutti K."/>
            <person name="Salamov A."/>
            <person name="Andreopoulos B."/>
            <person name="Baker S."/>
            <person name="Barry K."/>
            <person name="Bills G."/>
            <person name="Bluhm B."/>
            <person name="Cannon C."/>
            <person name="Castanera R."/>
            <person name="Culley D."/>
            <person name="Daum C."/>
            <person name="Ezra D."/>
            <person name="Gonzalez J."/>
            <person name="Henrissat B."/>
            <person name="Kuo A."/>
            <person name="Liang C."/>
            <person name="Lipzen A."/>
            <person name="Lutzoni F."/>
            <person name="Magnuson J."/>
            <person name="Mondo S."/>
            <person name="Nolan M."/>
            <person name="Ohm R."/>
            <person name="Pangilinan J."/>
            <person name="Park H.-J."/>
            <person name="Ramirez L."/>
            <person name="Alfaro M."/>
            <person name="Sun H."/>
            <person name="Tritt A."/>
            <person name="Yoshinaga Y."/>
            <person name="Zwiers L.-H."/>
            <person name="Turgeon B."/>
            <person name="Goodwin S."/>
            <person name="Spatafora J."/>
            <person name="Crous P."/>
            <person name="Grigoriev I."/>
        </authorList>
    </citation>
    <scope>NUCLEOTIDE SEQUENCE</scope>
    <source>
        <strain evidence="7">CBS 133067</strain>
    </source>
</reference>
<evidence type="ECO:0000313" key="7">
    <source>
        <dbReference type="EMBL" id="KAF2099705.1"/>
    </source>
</evidence>
<keyword evidence="4" id="KW-0378">Hydrolase</keyword>
<dbReference type="Gene3D" id="3.40.190.80">
    <property type="match status" value="1"/>
</dbReference>
<dbReference type="Gene3D" id="3.30.540.10">
    <property type="entry name" value="Fructose-1,6-Bisphosphatase, subunit A, domain 1"/>
    <property type="match status" value="1"/>
</dbReference>
<sequence>MLPYEDELLFASLAVQRAVIATKTVLSSVQKGILSKSDATPVSLADFAGQALIVSAIHGAFPEDVIVGEEDASSLRSNPDLAQQVWDLVQSTNLGNEINEKLMSRPKSLEEMLDFIDLGGTGNPTIRGRCWTIDPVDGTKTFLQGTQYCVVAALLEDGEEKAAVIGCPHINLQRSPPIISETEDSIDRDGTGCLISAIKGQGTWVRPLSDSTAEQSRQIRIQGAGAPERNLIFTGNQDTRTPQLSTRHIIAERLGATWPPHHIYSTQLGYVACALGTCDVHLKAPKEPPTEHAPYVWDHAGGILIYEEAGGKVTDLNGMPVVLSAGRKLTRNYGIIAAPEEIHGRALEAARVAIDEAIGQ</sequence>
<keyword evidence="8" id="KW-1185">Reference proteome</keyword>
<keyword evidence="3 6" id="KW-0479">Metal-binding</keyword>
<keyword evidence="5 6" id="KW-0460">Magnesium</keyword>
<dbReference type="PANTHER" id="PTHR43200:SF2">
    <property type="entry name" value="3'(2'),5'-BISPHOSPHATE NUCLEOTIDASE"/>
    <property type="match status" value="1"/>
</dbReference>
<evidence type="ECO:0000256" key="3">
    <source>
        <dbReference type="ARBA" id="ARBA00022723"/>
    </source>
</evidence>
<name>A0A9P4II45_9PEZI</name>
<dbReference type="GO" id="GO:0046872">
    <property type="term" value="F:metal ion binding"/>
    <property type="evidence" value="ECO:0007669"/>
    <property type="project" value="UniProtKB-KW"/>
</dbReference>
<dbReference type="Pfam" id="PF00459">
    <property type="entry name" value="Inositol_P"/>
    <property type="match status" value="1"/>
</dbReference>
<evidence type="ECO:0000256" key="2">
    <source>
        <dbReference type="ARBA" id="ARBA00009759"/>
    </source>
</evidence>
<dbReference type="SUPFAM" id="SSF56655">
    <property type="entry name" value="Carbohydrate phosphatase"/>
    <property type="match status" value="1"/>
</dbReference>
<organism evidence="7 8">
    <name type="scientific">Rhizodiscina lignyota</name>
    <dbReference type="NCBI Taxonomy" id="1504668"/>
    <lineage>
        <taxon>Eukaryota</taxon>
        <taxon>Fungi</taxon>
        <taxon>Dikarya</taxon>
        <taxon>Ascomycota</taxon>
        <taxon>Pezizomycotina</taxon>
        <taxon>Dothideomycetes</taxon>
        <taxon>Pleosporomycetidae</taxon>
        <taxon>Aulographales</taxon>
        <taxon>Rhizodiscinaceae</taxon>
        <taxon>Rhizodiscina</taxon>
    </lineage>
</organism>
<evidence type="ECO:0000256" key="1">
    <source>
        <dbReference type="ARBA" id="ARBA00001946"/>
    </source>
</evidence>
<feature type="binding site" evidence="6">
    <location>
        <position position="134"/>
    </location>
    <ligand>
        <name>Mg(2+)</name>
        <dbReference type="ChEBI" id="CHEBI:18420"/>
        <label>1</label>
        <note>catalytic</note>
    </ligand>
</feature>
<gene>
    <name evidence="7" type="ORF">NA57DRAFT_75209</name>
</gene>
<dbReference type="Proteomes" id="UP000799772">
    <property type="component" value="Unassembled WGS sequence"/>
</dbReference>
<protein>
    <submittedName>
        <fullName evidence="7">Myo-inositol-1-monophosphatase</fullName>
    </submittedName>
</protein>
<evidence type="ECO:0000256" key="5">
    <source>
        <dbReference type="ARBA" id="ARBA00022842"/>
    </source>
</evidence>
<dbReference type="OrthoDB" id="411145at2759"/>
<dbReference type="PANTHER" id="PTHR43200">
    <property type="entry name" value="PHOSPHATASE"/>
    <property type="match status" value="1"/>
</dbReference>